<comment type="subcellular location">
    <subcellularLocation>
        <location evidence="1">Cell membrane</location>
        <topology evidence="1">Single-pass type I membrane protein</topology>
    </subcellularLocation>
</comment>
<evidence type="ECO:0000256" key="12">
    <source>
        <dbReference type="ARBA" id="ARBA00022741"/>
    </source>
</evidence>
<dbReference type="SUPFAM" id="SSF52058">
    <property type="entry name" value="L domain-like"/>
    <property type="match status" value="1"/>
</dbReference>
<dbReference type="EMBL" id="QGNW01002295">
    <property type="protein sequence ID" value="RVW21397.1"/>
    <property type="molecule type" value="Genomic_DNA"/>
</dbReference>
<evidence type="ECO:0000259" key="24">
    <source>
        <dbReference type="PROSITE" id="PS50011"/>
    </source>
</evidence>
<keyword evidence="17 25" id="KW-0675">Receptor</keyword>
<feature type="transmembrane region" description="Helical" evidence="22">
    <location>
        <begin position="616"/>
        <end position="641"/>
    </location>
</feature>
<comment type="catalytic activity">
    <reaction evidence="19">
        <text>L-threonyl-[protein] + ATP = O-phospho-L-threonyl-[protein] + ADP + H(+)</text>
        <dbReference type="Rhea" id="RHEA:46608"/>
        <dbReference type="Rhea" id="RHEA-COMP:11060"/>
        <dbReference type="Rhea" id="RHEA-COMP:11605"/>
        <dbReference type="ChEBI" id="CHEBI:15378"/>
        <dbReference type="ChEBI" id="CHEBI:30013"/>
        <dbReference type="ChEBI" id="CHEBI:30616"/>
        <dbReference type="ChEBI" id="CHEBI:61977"/>
        <dbReference type="ChEBI" id="CHEBI:456216"/>
        <dbReference type="EC" id="2.7.11.1"/>
    </reaction>
</comment>
<dbReference type="InterPro" id="IPR013210">
    <property type="entry name" value="LRR_N_plant-typ"/>
</dbReference>
<dbReference type="Pfam" id="PF00069">
    <property type="entry name" value="Pkinase"/>
    <property type="match status" value="1"/>
</dbReference>
<feature type="domain" description="Protein kinase" evidence="24">
    <location>
        <begin position="681"/>
        <end position="946"/>
    </location>
</feature>
<evidence type="ECO:0000256" key="1">
    <source>
        <dbReference type="ARBA" id="ARBA00004251"/>
    </source>
</evidence>
<dbReference type="SUPFAM" id="SSF52047">
    <property type="entry name" value="RNI-like"/>
    <property type="match status" value="1"/>
</dbReference>
<dbReference type="FunFam" id="3.80.10.10:FF:000400">
    <property type="entry name" value="Nuclear pore complex protein NUP107"/>
    <property type="match status" value="1"/>
</dbReference>
<dbReference type="Pfam" id="PF00560">
    <property type="entry name" value="LRR_1"/>
    <property type="match status" value="3"/>
</dbReference>
<keyword evidence="9 22" id="KW-0812">Transmembrane</keyword>
<evidence type="ECO:0000256" key="3">
    <source>
        <dbReference type="ARBA" id="ARBA00012513"/>
    </source>
</evidence>
<feature type="signal peptide" evidence="23">
    <location>
        <begin position="1"/>
        <end position="16"/>
    </location>
</feature>
<accession>A0A438CDW6</accession>
<sequence length="950" mass="104516">MLSLVSLLLLVMLISSDHVSSYSNEETQALLKRKATLHNHNLSSLLSWTLYPNNSTNSSTHLGTATSPCKWYGISCNHAGSVIKINLTDSGLNGTLQDFSFSSFPNLAYVDISMNNLSGPIPPQIGLLSELKYLDLSINQFSGGIPSEIGLLTNLEVLHLVQNQLNGSIPHEIGQLASLYELALYTNQLEGSIPASLGNLSNLASLYLYENQLSGSIPPEMGNLTNLVEIYSDTNNLTGPIPSTFGNLKRLTVLYLFNNSLSGPIPPEIGNLKSLQELSLYENNLSGPIPVSLCDLSGLTLLHLYANQLSGPIPQEIGNLKSLVDLELSGNQLNDSIPTSLGNLNKLEILYLRDNQLSGYIPQEIGRLHRLRVLEIDTNQLFGSLPEGICQAGSLVRFTVSDNHLSGPIPKSLKNCKNLTRALFQGNQLTGNISEVVGDCPNLEYIDLSYNSFHANSLITGEDLSANRLNGSIPEHLGDCLDLHYLNLSNNKLSHRIPVQMGKLSHLSKLDLSHNLLTGGIPAQIQGLESLEMLDLSHNNLSGFIPRAFEYMPALSYVDISYNQLQGPIPHSNAFRNATIEVLKGNKDLCGNVKGLQPCKYGFGVDQQPVKKSHKVVFIIIFPLLGALVLLFAFIGIFLIAERRERTPEIEEGDVQNDLFSISTFDGRTMYEEIIKATKDFDPMYFIGKGGHGSVYKAELPSSNIVAVKKLHPSDTEMADQKDFLNEIRALTEIKHRNIVKLLGFCSHPRHMFLVYEYLERGSLATILSREEAKKLGWATRVNIIKGVAHALAYMHHDCSPPIVHRDISSNNILLDSQYEAHISDFGTAKLLKLDSSNQSILAGTFGYVAPEHAYTMNVTEKTDVYSFGVIALEVIKGRHPGDQILSLSVSPEKDSIVLEDMLDPRLPPLTPQDEGEVIAIIKQATECLKANPQSRPTMQTVSQMLSQRK</sequence>
<dbReference type="GO" id="GO:0005886">
    <property type="term" value="C:plasma membrane"/>
    <property type="evidence" value="ECO:0007669"/>
    <property type="project" value="UniProtKB-SubCell"/>
</dbReference>
<dbReference type="InterPro" id="IPR011009">
    <property type="entry name" value="Kinase-like_dom_sf"/>
</dbReference>
<evidence type="ECO:0000256" key="21">
    <source>
        <dbReference type="PROSITE-ProRule" id="PRU10141"/>
    </source>
</evidence>
<dbReference type="GO" id="GO:0004674">
    <property type="term" value="F:protein serine/threonine kinase activity"/>
    <property type="evidence" value="ECO:0007669"/>
    <property type="project" value="UniProtKB-KW"/>
</dbReference>
<comment type="similarity">
    <text evidence="2">Belongs to the RLP family.</text>
</comment>
<evidence type="ECO:0000256" key="8">
    <source>
        <dbReference type="ARBA" id="ARBA00022679"/>
    </source>
</evidence>
<evidence type="ECO:0000256" key="18">
    <source>
        <dbReference type="ARBA" id="ARBA00023180"/>
    </source>
</evidence>
<dbReference type="EC" id="2.7.11.1" evidence="3"/>
<dbReference type="SMART" id="SM00365">
    <property type="entry name" value="LRR_SD22"/>
    <property type="match status" value="5"/>
</dbReference>
<dbReference type="Pfam" id="PF08263">
    <property type="entry name" value="LRRNT_2"/>
    <property type="match status" value="1"/>
</dbReference>
<gene>
    <name evidence="25" type="primary">MIK2_83</name>
    <name evidence="25" type="ORF">CK203_106922</name>
</gene>
<keyword evidence="18" id="KW-0325">Glycoprotein</keyword>
<dbReference type="SMART" id="SM00369">
    <property type="entry name" value="LRR_TYP"/>
    <property type="match status" value="9"/>
</dbReference>
<evidence type="ECO:0000256" key="22">
    <source>
        <dbReference type="SAM" id="Phobius"/>
    </source>
</evidence>
<dbReference type="FunFam" id="3.80.10.10:FF:000041">
    <property type="entry name" value="LRR receptor-like serine/threonine-protein kinase ERECTA"/>
    <property type="match status" value="1"/>
</dbReference>
<dbReference type="FunFam" id="3.30.200.20:FF:000309">
    <property type="entry name" value="Leucine-rich repeat receptor protein kinase MSP1"/>
    <property type="match status" value="1"/>
</dbReference>
<feature type="binding site" evidence="21">
    <location>
        <position position="710"/>
    </location>
    <ligand>
        <name>ATP</name>
        <dbReference type="ChEBI" id="CHEBI:30616"/>
    </ligand>
</feature>
<dbReference type="GO" id="GO:0009653">
    <property type="term" value="P:anatomical structure morphogenesis"/>
    <property type="evidence" value="ECO:0007669"/>
    <property type="project" value="UniProtKB-ARBA"/>
</dbReference>
<evidence type="ECO:0000256" key="10">
    <source>
        <dbReference type="ARBA" id="ARBA00022729"/>
    </source>
</evidence>
<evidence type="ECO:0000256" key="14">
    <source>
        <dbReference type="ARBA" id="ARBA00022840"/>
    </source>
</evidence>
<dbReference type="SUPFAM" id="SSF56112">
    <property type="entry name" value="Protein kinase-like (PK-like)"/>
    <property type="match status" value="1"/>
</dbReference>
<keyword evidence="13 25" id="KW-0418">Kinase</keyword>
<dbReference type="InterPro" id="IPR008266">
    <property type="entry name" value="Tyr_kinase_AS"/>
</dbReference>
<evidence type="ECO:0000256" key="19">
    <source>
        <dbReference type="ARBA" id="ARBA00047899"/>
    </source>
</evidence>
<dbReference type="GO" id="GO:0099402">
    <property type="term" value="P:plant organ development"/>
    <property type="evidence" value="ECO:0007669"/>
    <property type="project" value="UniProtKB-ARBA"/>
</dbReference>
<dbReference type="FunFam" id="3.80.10.10:FF:000356">
    <property type="entry name" value="LRR receptor-like serine/threonine-protein kinase"/>
    <property type="match status" value="1"/>
</dbReference>
<organism evidence="25 26">
    <name type="scientific">Vitis vinifera</name>
    <name type="common">Grape</name>
    <dbReference type="NCBI Taxonomy" id="29760"/>
    <lineage>
        <taxon>Eukaryota</taxon>
        <taxon>Viridiplantae</taxon>
        <taxon>Streptophyta</taxon>
        <taxon>Embryophyta</taxon>
        <taxon>Tracheophyta</taxon>
        <taxon>Spermatophyta</taxon>
        <taxon>Magnoliopsida</taxon>
        <taxon>eudicotyledons</taxon>
        <taxon>Gunneridae</taxon>
        <taxon>Pentapetalae</taxon>
        <taxon>rosids</taxon>
        <taxon>Vitales</taxon>
        <taxon>Vitaceae</taxon>
        <taxon>Viteae</taxon>
        <taxon>Vitis</taxon>
    </lineage>
</organism>
<dbReference type="InterPro" id="IPR001611">
    <property type="entry name" value="Leu-rich_rpt"/>
</dbReference>
<dbReference type="FunFam" id="3.80.10.10:FF:000095">
    <property type="entry name" value="LRR receptor-like serine/threonine-protein kinase GSO1"/>
    <property type="match status" value="1"/>
</dbReference>
<dbReference type="InterPro" id="IPR032675">
    <property type="entry name" value="LRR_dom_sf"/>
</dbReference>
<dbReference type="InterPro" id="IPR055414">
    <property type="entry name" value="LRR_R13L4/SHOC2-like"/>
</dbReference>
<keyword evidence="7" id="KW-0433">Leucine-rich repeat</keyword>
<evidence type="ECO:0000256" key="2">
    <source>
        <dbReference type="ARBA" id="ARBA00009592"/>
    </source>
</evidence>
<dbReference type="PROSITE" id="PS00107">
    <property type="entry name" value="PROTEIN_KINASE_ATP"/>
    <property type="match status" value="1"/>
</dbReference>
<evidence type="ECO:0000256" key="15">
    <source>
        <dbReference type="ARBA" id="ARBA00022989"/>
    </source>
</evidence>
<dbReference type="InterPro" id="IPR000719">
    <property type="entry name" value="Prot_kinase_dom"/>
</dbReference>
<dbReference type="FunFam" id="1.10.510.10:FF:000445">
    <property type="entry name" value="MDIS1-interacting receptor like kinase 2"/>
    <property type="match status" value="1"/>
</dbReference>
<dbReference type="Pfam" id="PF13855">
    <property type="entry name" value="LRR_8"/>
    <property type="match status" value="2"/>
</dbReference>
<dbReference type="Gene3D" id="3.30.200.20">
    <property type="entry name" value="Phosphorylase Kinase, domain 1"/>
    <property type="match status" value="1"/>
</dbReference>
<dbReference type="Proteomes" id="UP000288805">
    <property type="component" value="Unassembled WGS sequence"/>
</dbReference>
<feature type="chain" id="PRO_5019129623" description="non-specific serine/threonine protein kinase" evidence="23">
    <location>
        <begin position="17"/>
        <end position="950"/>
    </location>
</feature>
<evidence type="ECO:0000256" key="17">
    <source>
        <dbReference type="ARBA" id="ARBA00023170"/>
    </source>
</evidence>
<keyword evidence="6" id="KW-0597">Phosphoprotein</keyword>
<dbReference type="CDD" id="cd14066">
    <property type="entry name" value="STKc_IRAK"/>
    <property type="match status" value="1"/>
</dbReference>
<protein>
    <recommendedName>
        <fullName evidence="3">non-specific serine/threonine protein kinase</fullName>
        <ecNumber evidence="3">2.7.11.1</ecNumber>
    </recommendedName>
</protein>
<evidence type="ECO:0000313" key="26">
    <source>
        <dbReference type="Proteomes" id="UP000288805"/>
    </source>
</evidence>
<evidence type="ECO:0000256" key="16">
    <source>
        <dbReference type="ARBA" id="ARBA00023136"/>
    </source>
</evidence>
<evidence type="ECO:0000256" key="23">
    <source>
        <dbReference type="SAM" id="SignalP"/>
    </source>
</evidence>
<evidence type="ECO:0000256" key="4">
    <source>
        <dbReference type="ARBA" id="ARBA00022475"/>
    </source>
</evidence>
<keyword evidence="10 23" id="KW-0732">Signal</keyword>
<dbReference type="InterPro" id="IPR003591">
    <property type="entry name" value="Leu-rich_rpt_typical-subtyp"/>
</dbReference>
<dbReference type="Pfam" id="PF23598">
    <property type="entry name" value="LRR_14"/>
    <property type="match status" value="1"/>
</dbReference>
<keyword evidence="11" id="KW-0677">Repeat</keyword>
<evidence type="ECO:0000256" key="6">
    <source>
        <dbReference type="ARBA" id="ARBA00022553"/>
    </source>
</evidence>
<evidence type="ECO:0000256" key="13">
    <source>
        <dbReference type="ARBA" id="ARBA00022777"/>
    </source>
</evidence>
<dbReference type="PANTHER" id="PTHR48056:SF42">
    <property type="entry name" value="MDIS1-INTERACTING RECEPTOR LIKE KINASE 2-LIKE"/>
    <property type="match status" value="1"/>
</dbReference>
<keyword evidence="5" id="KW-0723">Serine/threonine-protein kinase</keyword>
<dbReference type="PRINTS" id="PR00019">
    <property type="entry name" value="LEURICHRPT"/>
</dbReference>
<keyword evidence="15 22" id="KW-1133">Transmembrane helix</keyword>
<name>A0A438CDW6_VITVI</name>
<dbReference type="InterPro" id="IPR017441">
    <property type="entry name" value="Protein_kinase_ATP_BS"/>
</dbReference>
<evidence type="ECO:0000256" key="9">
    <source>
        <dbReference type="ARBA" id="ARBA00022692"/>
    </source>
</evidence>
<proteinExistence type="inferred from homology"/>
<dbReference type="AlphaFoldDB" id="A0A438CDW6"/>
<evidence type="ECO:0000256" key="20">
    <source>
        <dbReference type="ARBA" id="ARBA00048679"/>
    </source>
</evidence>
<evidence type="ECO:0000256" key="11">
    <source>
        <dbReference type="ARBA" id="ARBA00022737"/>
    </source>
</evidence>
<dbReference type="Gene3D" id="1.10.510.10">
    <property type="entry name" value="Transferase(Phosphotransferase) domain 1"/>
    <property type="match status" value="1"/>
</dbReference>
<keyword evidence="14 21" id="KW-0067">ATP-binding</keyword>
<keyword evidence="8" id="KW-0808">Transferase</keyword>
<dbReference type="PANTHER" id="PTHR48056">
    <property type="entry name" value="LRR RECEPTOR-LIKE SERINE/THREONINE-PROTEIN KINASE-RELATED"/>
    <property type="match status" value="1"/>
</dbReference>
<reference evidence="25 26" key="1">
    <citation type="journal article" date="2018" name="PLoS Genet.">
        <title>Population sequencing reveals clonal diversity and ancestral inbreeding in the grapevine cultivar Chardonnay.</title>
        <authorList>
            <person name="Roach M.J."/>
            <person name="Johnson D.L."/>
            <person name="Bohlmann J."/>
            <person name="van Vuuren H.J."/>
            <person name="Jones S.J."/>
            <person name="Pretorius I.S."/>
            <person name="Schmidt S.A."/>
            <person name="Borneman A.R."/>
        </authorList>
    </citation>
    <scope>NUCLEOTIDE SEQUENCE [LARGE SCALE GENOMIC DNA]</scope>
    <source>
        <strain evidence="26">cv. Chardonnay</strain>
        <tissue evidence="25">Leaf</tissue>
    </source>
</reference>
<keyword evidence="4" id="KW-1003">Cell membrane</keyword>
<dbReference type="Gene3D" id="3.80.10.10">
    <property type="entry name" value="Ribonuclease Inhibitor"/>
    <property type="match status" value="5"/>
</dbReference>
<dbReference type="PROSITE" id="PS00109">
    <property type="entry name" value="PROTEIN_KINASE_TYR"/>
    <property type="match status" value="1"/>
</dbReference>
<evidence type="ECO:0000256" key="7">
    <source>
        <dbReference type="ARBA" id="ARBA00022614"/>
    </source>
</evidence>
<comment type="caution">
    <text evidence="25">The sequence shown here is derived from an EMBL/GenBank/DDBJ whole genome shotgun (WGS) entry which is preliminary data.</text>
</comment>
<dbReference type="GO" id="GO:0005524">
    <property type="term" value="F:ATP binding"/>
    <property type="evidence" value="ECO:0007669"/>
    <property type="project" value="UniProtKB-UniRule"/>
</dbReference>
<dbReference type="InterPro" id="IPR050647">
    <property type="entry name" value="Plant_LRR-RLKs"/>
</dbReference>
<keyword evidence="12 21" id="KW-0547">Nucleotide-binding</keyword>
<evidence type="ECO:0000313" key="25">
    <source>
        <dbReference type="EMBL" id="RVW21397.1"/>
    </source>
</evidence>
<dbReference type="FunFam" id="3.80.10.10:FF:000416">
    <property type="entry name" value="Probable leucine-rich repeat receptor-like protein kinase At5g63930"/>
    <property type="match status" value="1"/>
</dbReference>
<comment type="catalytic activity">
    <reaction evidence="20">
        <text>L-seryl-[protein] + ATP = O-phospho-L-seryl-[protein] + ADP + H(+)</text>
        <dbReference type="Rhea" id="RHEA:17989"/>
        <dbReference type="Rhea" id="RHEA-COMP:9863"/>
        <dbReference type="Rhea" id="RHEA-COMP:11604"/>
        <dbReference type="ChEBI" id="CHEBI:15378"/>
        <dbReference type="ChEBI" id="CHEBI:29999"/>
        <dbReference type="ChEBI" id="CHEBI:30616"/>
        <dbReference type="ChEBI" id="CHEBI:83421"/>
        <dbReference type="ChEBI" id="CHEBI:456216"/>
        <dbReference type="EC" id="2.7.11.1"/>
    </reaction>
</comment>
<evidence type="ECO:0000256" key="5">
    <source>
        <dbReference type="ARBA" id="ARBA00022527"/>
    </source>
</evidence>
<dbReference type="PROSITE" id="PS50011">
    <property type="entry name" value="PROTEIN_KINASE_DOM"/>
    <property type="match status" value="1"/>
</dbReference>
<keyword evidence="16 22" id="KW-0472">Membrane</keyword>